<sequence length="184" mass="20617">MLRTNGVLAILPKLAAVLVLILGLKTSTLRCLEVIGDLSQRIDLQELHIITLASEIRSWHLLDRPGSKSRSQERVRRAQTTLPVLGPALPTKLTTTVVGVVVAVAVETGVKRRNIQSTIARTITRKNRWPIIIISHHHLHQNRRHPRQLAGEAGARKRNGFLSRTIMFVSLPKVLLPLSRRFRG</sequence>
<accession>A0AA39T3K1</accession>
<reference evidence="1" key="1">
    <citation type="submission" date="2023-06" db="EMBL/GenBank/DDBJ databases">
        <authorList>
            <consortium name="Lawrence Berkeley National Laboratory"/>
            <person name="Ahrendt S."/>
            <person name="Sahu N."/>
            <person name="Indic B."/>
            <person name="Wong-Bajracharya J."/>
            <person name="Merenyi Z."/>
            <person name="Ke H.-M."/>
            <person name="Monk M."/>
            <person name="Kocsube S."/>
            <person name="Drula E."/>
            <person name="Lipzen A."/>
            <person name="Balint B."/>
            <person name="Henrissat B."/>
            <person name="Andreopoulos B."/>
            <person name="Martin F.M."/>
            <person name="Harder C.B."/>
            <person name="Rigling D."/>
            <person name="Ford K.L."/>
            <person name="Foster G.D."/>
            <person name="Pangilinan J."/>
            <person name="Papanicolaou A."/>
            <person name="Barry K."/>
            <person name="LaButti K."/>
            <person name="Viragh M."/>
            <person name="Koriabine M."/>
            <person name="Yan M."/>
            <person name="Riley R."/>
            <person name="Champramary S."/>
            <person name="Plett K.L."/>
            <person name="Tsai I.J."/>
            <person name="Slot J."/>
            <person name="Sipos G."/>
            <person name="Plett J."/>
            <person name="Nagy L.G."/>
            <person name="Grigoriev I.V."/>
        </authorList>
    </citation>
    <scope>NUCLEOTIDE SEQUENCE</scope>
    <source>
        <strain evidence="1">CCBAS 213</strain>
    </source>
</reference>
<dbReference type="RefSeq" id="XP_060333689.1">
    <property type="nucleotide sequence ID" value="XM_060472485.1"/>
</dbReference>
<name>A0AA39T3K1_ARMTA</name>
<keyword evidence="2" id="KW-1185">Reference proteome</keyword>
<organism evidence="1 2">
    <name type="scientific">Armillaria tabescens</name>
    <name type="common">Ringless honey mushroom</name>
    <name type="synonym">Agaricus tabescens</name>
    <dbReference type="NCBI Taxonomy" id="1929756"/>
    <lineage>
        <taxon>Eukaryota</taxon>
        <taxon>Fungi</taxon>
        <taxon>Dikarya</taxon>
        <taxon>Basidiomycota</taxon>
        <taxon>Agaricomycotina</taxon>
        <taxon>Agaricomycetes</taxon>
        <taxon>Agaricomycetidae</taxon>
        <taxon>Agaricales</taxon>
        <taxon>Marasmiineae</taxon>
        <taxon>Physalacriaceae</taxon>
        <taxon>Desarmillaria</taxon>
    </lineage>
</organism>
<dbReference type="Proteomes" id="UP001175211">
    <property type="component" value="Unassembled WGS sequence"/>
</dbReference>
<comment type="caution">
    <text evidence="1">The sequence shown here is derived from an EMBL/GenBank/DDBJ whole genome shotgun (WGS) entry which is preliminary data.</text>
</comment>
<dbReference type="AlphaFoldDB" id="A0AA39T3K1"/>
<proteinExistence type="predicted"/>
<evidence type="ECO:0000313" key="1">
    <source>
        <dbReference type="EMBL" id="KAK0461951.1"/>
    </source>
</evidence>
<evidence type="ECO:0000313" key="2">
    <source>
        <dbReference type="Proteomes" id="UP001175211"/>
    </source>
</evidence>
<protein>
    <submittedName>
        <fullName evidence="1">Uncharacterized protein</fullName>
    </submittedName>
</protein>
<gene>
    <name evidence="1" type="ORF">EV420DRAFT_1528023</name>
</gene>
<dbReference type="GeneID" id="85356033"/>
<dbReference type="EMBL" id="JAUEPS010000010">
    <property type="protein sequence ID" value="KAK0461951.1"/>
    <property type="molecule type" value="Genomic_DNA"/>
</dbReference>